<evidence type="ECO:0000256" key="7">
    <source>
        <dbReference type="SAM" id="MobiDB-lite"/>
    </source>
</evidence>
<feature type="compositionally biased region" description="Basic and acidic residues" evidence="7">
    <location>
        <begin position="53"/>
        <end position="76"/>
    </location>
</feature>
<keyword evidence="12" id="KW-1185">Reference proteome</keyword>
<feature type="compositionally biased region" description="Basic and acidic residues" evidence="7">
    <location>
        <begin position="28"/>
        <end position="45"/>
    </location>
</feature>
<keyword evidence="3" id="KW-0677">Repeat</keyword>
<feature type="domain" description="Death" evidence="9">
    <location>
        <begin position="867"/>
        <end position="926"/>
    </location>
</feature>
<keyword evidence="8" id="KW-0812">Transmembrane</keyword>
<feature type="region of interest" description="Disordered" evidence="7">
    <location>
        <begin position="171"/>
        <end position="204"/>
    </location>
</feature>
<comment type="caution">
    <text evidence="6">Lacks conserved residue(s) required for the propagation of feature annotation.</text>
</comment>
<keyword evidence="5" id="KW-0325">Glycoprotein</keyword>
<dbReference type="CDD" id="cd01670">
    <property type="entry name" value="Death"/>
    <property type="match status" value="1"/>
</dbReference>
<evidence type="ECO:0000256" key="1">
    <source>
        <dbReference type="ARBA" id="ARBA00022703"/>
    </source>
</evidence>
<feature type="compositionally biased region" description="Basic and acidic residues" evidence="7">
    <location>
        <begin position="785"/>
        <end position="800"/>
    </location>
</feature>
<keyword evidence="8" id="KW-0472">Membrane</keyword>
<evidence type="ECO:0000256" key="6">
    <source>
        <dbReference type="PROSITE-ProRule" id="PRU00206"/>
    </source>
</evidence>
<proteinExistence type="predicted"/>
<dbReference type="Proteomes" id="UP000005408">
    <property type="component" value="Unassembled WGS sequence"/>
</dbReference>
<evidence type="ECO:0000256" key="2">
    <source>
        <dbReference type="ARBA" id="ARBA00022729"/>
    </source>
</evidence>
<dbReference type="Gene3D" id="1.10.533.10">
    <property type="entry name" value="Death Domain, Fas"/>
    <property type="match status" value="1"/>
</dbReference>
<dbReference type="AlphaFoldDB" id="A0A8W8KTU5"/>
<dbReference type="PROSITE" id="PS00652">
    <property type="entry name" value="TNFR_NGFR_1"/>
    <property type="match status" value="1"/>
</dbReference>
<feature type="repeat" description="TNFR-Cys" evidence="6">
    <location>
        <begin position="626"/>
        <end position="667"/>
    </location>
</feature>
<keyword evidence="4 6" id="KW-1015">Disulfide bond</keyword>
<evidence type="ECO:0000259" key="10">
    <source>
        <dbReference type="PROSITE" id="PS50050"/>
    </source>
</evidence>
<dbReference type="PROSITE" id="PS50050">
    <property type="entry name" value="TNFR_NGFR_2"/>
    <property type="match status" value="1"/>
</dbReference>
<keyword evidence="8" id="KW-1133">Transmembrane helix</keyword>
<evidence type="ECO:0000256" key="5">
    <source>
        <dbReference type="ARBA" id="ARBA00023180"/>
    </source>
</evidence>
<feature type="compositionally biased region" description="Acidic residues" evidence="7">
    <location>
        <begin position="752"/>
        <end position="764"/>
    </location>
</feature>
<evidence type="ECO:0008006" key="13">
    <source>
        <dbReference type="Google" id="ProtNLM"/>
    </source>
</evidence>
<evidence type="ECO:0000313" key="12">
    <source>
        <dbReference type="Proteomes" id="UP000005408"/>
    </source>
</evidence>
<organism evidence="11 12">
    <name type="scientific">Magallana gigas</name>
    <name type="common">Pacific oyster</name>
    <name type="synonym">Crassostrea gigas</name>
    <dbReference type="NCBI Taxonomy" id="29159"/>
    <lineage>
        <taxon>Eukaryota</taxon>
        <taxon>Metazoa</taxon>
        <taxon>Spiralia</taxon>
        <taxon>Lophotrochozoa</taxon>
        <taxon>Mollusca</taxon>
        <taxon>Bivalvia</taxon>
        <taxon>Autobranchia</taxon>
        <taxon>Pteriomorphia</taxon>
        <taxon>Ostreida</taxon>
        <taxon>Ostreoidea</taxon>
        <taxon>Ostreidae</taxon>
        <taxon>Magallana</taxon>
    </lineage>
</organism>
<evidence type="ECO:0000259" key="9">
    <source>
        <dbReference type="PROSITE" id="PS50017"/>
    </source>
</evidence>
<dbReference type="PROSITE" id="PS50017">
    <property type="entry name" value="DEATH_DOMAIN"/>
    <property type="match status" value="1"/>
</dbReference>
<feature type="transmembrane region" description="Helical" evidence="8">
    <location>
        <begin position="710"/>
        <end position="731"/>
    </location>
</feature>
<dbReference type="InterPro" id="IPR011029">
    <property type="entry name" value="DEATH-like_dom_sf"/>
</dbReference>
<evidence type="ECO:0000256" key="4">
    <source>
        <dbReference type="ARBA" id="ARBA00023157"/>
    </source>
</evidence>
<feature type="domain" description="TNFR-Cys" evidence="10">
    <location>
        <begin position="626"/>
        <end position="667"/>
    </location>
</feature>
<dbReference type="GO" id="GO:0007165">
    <property type="term" value="P:signal transduction"/>
    <property type="evidence" value="ECO:0007669"/>
    <property type="project" value="InterPro"/>
</dbReference>
<dbReference type="Gene3D" id="2.10.50.10">
    <property type="entry name" value="Tumor Necrosis Factor Receptor, subunit A, domain 2"/>
    <property type="match status" value="1"/>
</dbReference>
<dbReference type="EnsemblMetazoa" id="G24945.48">
    <property type="protein sequence ID" value="G24945.48:cds"/>
    <property type="gene ID" value="G24945"/>
</dbReference>
<reference evidence="11" key="1">
    <citation type="submission" date="2022-08" db="UniProtKB">
        <authorList>
            <consortium name="EnsemblMetazoa"/>
        </authorList>
    </citation>
    <scope>IDENTIFICATION</scope>
    <source>
        <strain evidence="11">05x7-T-G4-1.051#20</strain>
    </source>
</reference>
<evidence type="ECO:0000256" key="3">
    <source>
        <dbReference type="ARBA" id="ARBA00022737"/>
    </source>
</evidence>
<keyword evidence="2" id="KW-0732">Signal</keyword>
<feature type="compositionally biased region" description="Basic and acidic residues" evidence="7">
    <location>
        <begin position="182"/>
        <end position="204"/>
    </location>
</feature>
<keyword evidence="1" id="KW-0053">Apoptosis</keyword>
<evidence type="ECO:0000256" key="8">
    <source>
        <dbReference type="SAM" id="Phobius"/>
    </source>
</evidence>
<dbReference type="SUPFAM" id="SSF47986">
    <property type="entry name" value="DEATH domain"/>
    <property type="match status" value="1"/>
</dbReference>
<dbReference type="Pfam" id="PF00531">
    <property type="entry name" value="Death"/>
    <property type="match status" value="1"/>
</dbReference>
<dbReference type="InterPro" id="IPR031981">
    <property type="entry name" value="MIEAP_C"/>
</dbReference>
<accession>A0A8W8KTU5</accession>
<dbReference type="InterPro" id="IPR000488">
    <property type="entry name" value="Death_dom"/>
</dbReference>
<dbReference type="GO" id="GO:0006915">
    <property type="term" value="P:apoptotic process"/>
    <property type="evidence" value="ECO:0007669"/>
    <property type="project" value="UniProtKB-KW"/>
</dbReference>
<dbReference type="CDD" id="cd00185">
    <property type="entry name" value="TNFRSF"/>
    <property type="match status" value="1"/>
</dbReference>
<dbReference type="SMART" id="SM00005">
    <property type="entry name" value="DEATH"/>
    <property type="match status" value="1"/>
</dbReference>
<feature type="region of interest" description="Disordered" evidence="7">
    <location>
        <begin position="742"/>
        <end position="808"/>
    </location>
</feature>
<dbReference type="Pfam" id="PF16026">
    <property type="entry name" value="MIEAP"/>
    <property type="match status" value="1"/>
</dbReference>
<protein>
    <recommendedName>
        <fullName evidence="13">Death domain-containing protein</fullName>
    </recommendedName>
</protein>
<feature type="region of interest" description="Disordered" evidence="7">
    <location>
        <begin position="1"/>
        <end position="108"/>
    </location>
</feature>
<evidence type="ECO:0000313" key="11">
    <source>
        <dbReference type="EnsemblMetazoa" id="G24945.48:cds"/>
    </source>
</evidence>
<dbReference type="InterPro" id="IPR001368">
    <property type="entry name" value="TNFR/NGFR_Cys_rich_reg"/>
</dbReference>
<sequence length="935" mass="104981">MGRKRGQQSAGKKPKNYSAEPKASKNSVVKDEDSKPIQESHESQEPKLSPQQKEVEAEPDKVVDKGETQRGEKSNDNETDGQSKKGKKKKNKKQDNKADDVDGIVNDIEKPATKQEKLWKTIEDNCKDCPDPIIDFLERLANGKHWTFLSEFKKEDLKYVLDSCKCSGVPGEPLLQGSDQTQKSERRGKSRGKASEEASETKHDELRQSLEAYSGDIKRLESEKKKIQENCEKIHDQLKYRDEQYHLLSNEYQKINEEVMGLRMQLRREKEKCDKLADSNKHLAEDRDQFKDRFSKLAETKLTAGNAHIQDLSDMNRPQKLGEKLSELYDNEWTDAFEDIRDTKNLDEKSIVQKLLEIFKTCVSFCQLNAEQQEMSIMESVRKSLDFSWTEKSELCNGSLEDSNQDILSPRDTKILKDLLKTKAGVSVSHVKKMFLAENPNYAALGENVQAFINGCLEVCWLSAIQDPPLAFDWNFPEGSDVADKVVKLFTKSGTKVDFVVWPVMKLHVDGDILSKGVVQPIPEEKIKKKKESLSKDQCLSTLSPRVNDTGMGFPPVLVLLSVAVTAAVAADPPVYCQVDNNEYYMRQWGQCKACDRCPYGFGLNSKIYVDVDPVYGALKCRGCLKCTEGKTFKSTIGYEECQRCTNCTAIGKQVDVACTTEKDAVCMDIPPKQSSPAYLQQNGQESAVHGISASSEKRSEKEATGLNPIITLIGVVVLVAVCVPTSIVLVKKRNELNCLRRNRPGSKSLDVDEEQGDLNDQDGGDSPATMETSFDPETVPLRNLEPHNDLSRPYDRQESIENDGFPPLPSTFSFNLGSETDLTGYDVDVDAERLSHAGQVPDSWSQEVPSERELQGLCDSIADNNKYARLGRELGVKDNDIQRIKEEQNSDLLETSFQTLKRWREMKGKGATKGVLRQALRNVGLPADILKDDP</sequence>
<name>A0A8W8KTU5_MAGGI</name>
<feature type="disulfide bond" evidence="6">
    <location>
        <begin position="627"/>
        <end position="642"/>
    </location>
</feature>